<dbReference type="InterPro" id="IPR011611">
    <property type="entry name" value="PfkB_dom"/>
</dbReference>
<dbReference type="GO" id="GO:0033786">
    <property type="term" value="F:heptose-1-phosphate adenylyltransferase activity"/>
    <property type="evidence" value="ECO:0007669"/>
    <property type="project" value="TreeGrafter"/>
</dbReference>
<evidence type="ECO:0000256" key="2">
    <source>
        <dbReference type="ARBA" id="ARBA00023277"/>
    </source>
</evidence>
<organism evidence="5">
    <name type="scientific">freshwater metagenome</name>
    <dbReference type="NCBI Taxonomy" id="449393"/>
    <lineage>
        <taxon>unclassified sequences</taxon>
        <taxon>metagenomes</taxon>
        <taxon>ecological metagenomes</taxon>
    </lineage>
</organism>
<dbReference type="SUPFAM" id="SSF52374">
    <property type="entry name" value="Nucleotidylyl transferase"/>
    <property type="match status" value="1"/>
</dbReference>
<dbReference type="SUPFAM" id="SSF53613">
    <property type="entry name" value="Ribokinase-like"/>
    <property type="match status" value="1"/>
</dbReference>
<sequence length="476" mass="51687">MKNGTVFVSGTFNVLHPGHLRLLKFAKDSGERLVVGVLSDRVAGVAAHVPQEFRLEAVKMHAIVDEAFLIDDSVNDAIRKIQPARVVKGKEHKTKDNPEQEAVDSYGGKLLFSSGDVVFTSLDLIRREMAIQEPKTITLPIDFMARRGVSKKSLSLLLSKMKDTQVVVIGDTIVDEYISCDPLGMSEEDPTIVVTPISSKKFIGGAAIVAAHAASLGAKVKYFSVVGNDESAQFCRDELTKFNVDHELIVDDARPTTLKQRFRSRGKTLLRVSHLVQRSVDEPIQKSLVASVKNACANADLLIFSDFNYGCLHQNVVDQLVEIATKNKMRIVADSQSSSQIGDISRFKNADLITPTEREARLALRNTEDGLVVIAQSVCLSAEAKSVTLKLGEQGVLLHGRWGKDWETDQIPALNSAPHDVAGAGDCLLVATSMAMTVGANMWESGLLGSLAAAIQVGRVGNTPITQNELLHELAE</sequence>
<evidence type="ECO:0000313" key="5">
    <source>
        <dbReference type="EMBL" id="CAB4535721.1"/>
    </source>
</evidence>
<evidence type="ECO:0000259" key="3">
    <source>
        <dbReference type="Pfam" id="PF00294"/>
    </source>
</evidence>
<dbReference type="InterPro" id="IPR029056">
    <property type="entry name" value="Ribokinase-like"/>
</dbReference>
<dbReference type="GO" id="GO:0033785">
    <property type="term" value="F:heptose 7-phosphate kinase activity"/>
    <property type="evidence" value="ECO:0007669"/>
    <property type="project" value="TreeGrafter"/>
</dbReference>
<feature type="domain" description="Cytidyltransferase-like" evidence="4">
    <location>
        <begin position="8"/>
        <end position="95"/>
    </location>
</feature>
<dbReference type="Gene3D" id="3.40.50.620">
    <property type="entry name" value="HUPs"/>
    <property type="match status" value="1"/>
</dbReference>
<dbReference type="Gene3D" id="3.40.1190.20">
    <property type="match status" value="1"/>
</dbReference>
<evidence type="ECO:0000256" key="1">
    <source>
        <dbReference type="ARBA" id="ARBA00023268"/>
    </source>
</evidence>
<evidence type="ECO:0000259" key="4">
    <source>
        <dbReference type="Pfam" id="PF01467"/>
    </source>
</evidence>
<dbReference type="Pfam" id="PF00294">
    <property type="entry name" value="PfkB"/>
    <property type="match status" value="1"/>
</dbReference>
<dbReference type="PANTHER" id="PTHR46969">
    <property type="entry name" value="BIFUNCTIONAL PROTEIN HLDE"/>
    <property type="match status" value="1"/>
</dbReference>
<proteinExistence type="predicted"/>
<dbReference type="NCBIfam" id="TIGR00125">
    <property type="entry name" value="cyt_tran_rel"/>
    <property type="match status" value="1"/>
</dbReference>
<reference evidence="5" key="1">
    <citation type="submission" date="2020-05" db="EMBL/GenBank/DDBJ databases">
        <authorList>
            <person name="Chiriac C."/>
            <person name="Salcher M."/>
            <person name="Ghai R."/>
            <person name="Kavagutti S V."/>
        </authorList>
    </citation>
    <scope>NUCLEOTIDE SEQUENCE</scope>
</reference>
<gene>
    <name evidence="5" type="ORF">UFOPK1353_00645</name>
</gene>
<dbReference type="AlphaFoldDB" id="A0A6J6B9M1"/>
<keyword evidence="2" id="KW-0119">Carbohydrate metabolism</keyword>
<accession>A0A6J6B9M1</accession>
<dbReference type="Pfam" id="PF01467">
    <property type="entry name" value="CTP_transf_like"/>
    <property type="match status" value="1"/>
</dbReference>
<name>A0A6J6B9M1_9ZZZZ</name>
<dbReference type="PANTHER" id="PTHR46969:SF1">
    <property type="entry name" value="BIFUNCTIONAL PROTEIN HLDE"/>
    <property type="match status" value="1"/>
</dbReference>
<dbReference type="InterPro" id="IPR014729">
    <property type="entry name" value="Rossmann-like_a/b/a_fold"/>
</dbReference>
<dbReference type="InterPro" id="IPR004821">
    <property type="entry name" value="Cyt_trans-like"/>
</dbReference>
<dbReference type="GO" id="GO:0005829">
    <property type="term" value="C:cytosol"/>
    <property type="evidence" value="ECO:0007669"/>
    <property type="project" value="TreeGrafter"/>
</dbReference>
<feature type="domain" description="Carbohydrate kinase PfkB" evidence="3">
    <location>
        <begin position="164"/>
        <end position="463"/>
    </location>
</feature>
<keyword evidence="1" id="KW-0511">Multifunctional enzyme</keyword>
<dbReference type="EMBL" id="CAEZSE010000091">
    <property type="protein sequence ID" value="CAB4535721.1"/>
    <property type="molecule type" value="Genomic_DNA"/>
</dbReference>
<protein>
    <submittedName>
        <fullName evidence="5">Unannotated protein</fullName>
    </submittedName>
</protein>